<evidence type="ECO:0000256" key="1">
    <source>
        <dbReference type="SAM" id="MobiDB-lite"/>
    </source>
</evidence>
<proteinExistence type="predicted"/>
<reference evidence="2 3" key="1">
    <citation type="journal article" date="2014" name="Agronomy (Basel)">
        <title>A Draft Genome Sequence for Ensete ventricosum, the Drought-Tolerant Tree Against Hunger.</title>
        <authorList>
            <person name="Harrison J."/>
            <person name="Moore K.A."/>
            <person name="Paszkiewicz K."/>
            <person name="Jones T."/>
            <person name="Grant M."/>
            <person name="Ambacheew D."/>
            <person name="Muzemil S."/>
            <person name="Studholme D.J."/>
        </authorList>
    </citation>
    <scope>NUCLEOTIDE SEQUENCE [LARGE SCALE GENOMIC DNA]</scope>
</reference>
<dbReference type="Proteomes" id="UP000287651">
    <property type="component" value="Unassembled WGS sequence"/>
</dbReference>
<name>A0A426Z3W3_ENSVE</name>
<comment type="caution">
    <text evidence="2">The sequence shown here is derived from an EMBL/GenBank/DDBJ whole genome shotgun (WGS) entry which is preliminary data.</text>
</comment>
<evidence type="ECO:0000313" key="2">
    <source>
        <dbReference type="EMBL" id="RRT58675.1"/>
    </source>
</evidence>
<feature type="region of interest" description="Disordered" evidence="1">
    <location>
        <begin position="1"/>
        <end position="32"/>
    </location>
</feature>
<gene>
    <name evidence="2" type="ORF">B296_00022238</name>
</gene>
<dbReference type="AlphaFoldDB" id="A0A426Z3W3"/>
<dbReference type="EMBL" id="AMZH03008566">
    <property type="protein sequence ID" value="RRT58675.1"/>
    <property type="molecule type" value="Genomic_DNA"/>
</dbReference>
<protein>
    <submittedName>
        <fullName evidence="2">Uncharacterized protein</fullName>
    </submittedName>
</protein>
<evidence type="ECO:0000313" key="3">
    <source>
        <dbReference type="Proteomes" id="UP000287651"/>
    </source>
</evidence>
<feature type="compositionally biased region" description="Basic and acidic residues" evidence="1">
    <location>
        <begin position="16"/>
        <end position="32"/>
    </location>
</feature>
<feature type="region of interest" description="Disordered" evidence="1">
    <location>
        <begin position="55"/>
        <end position="83"/>
    </location>
</feature>
<sequence length="83" mass="8804">MDGGIGKTNPTAEVTGGKRHEQQELSDQRDVRAPCCRVPRGLATALPTQQLWAHDGSCRGVGSVGTTSPRGRRHRDGGDGEPL</sequence>
<accession>A0A426Z3W3</accession>
<organism evidence="2 3">
    <name type="scientific">Ensete ventricosum</name>
    <name type="common">Abyssinian banana</name>
    <name type="synonym">Musa ensete</name>
    <dbReference type="NCBI Taxonomy" id="4639"/>
    <lineage>
        <taxon>Eukaryota</taxon>
        <taxon>Viridiplantae</taxon>
        <taxon>Streptophyta</taxon>
        <taxon>Embryophyta</taxon>
        <taxon>Tracheophyta</taxon>
        <taxon>Spermatophyta</taxon>
        <taxon>Magnoliopsida</taxon>
        <taxon>Liliopsida</taxon>
        <taxon>Zingiberales</taxon>
        <taxon>Musaceae</taxon>
        <taxon>Ensete</taxon>
    </lineage>
</organism>